<evidence type="ECO:0000256" key="7">
    <source>
        <dbReference type="ARBA" id="ARBA00023002"/>
    </source>
</evidence>
<comment type="pathway">
    <text evidence="2 11">Porphyrin-containing compound metabolism; protoporphyrin-IX biosynthesis; protoporphyrin-IX from protoporphyrinogen-IX: step 1/1.</text>
</comment>
<dbReference type="PANTHER" id="PTHR42923:SF3">
    <property type="entry name" value="PROTOPORPHYRINOGEN OXIDASE"/>
    <property type="match status" value="1"/>
</dbReference>
<evidence type="ECO:0000256" key="5">
    <source>
        <dbReference type="ARBA" id="ARBA00022630"/>
    </source>
</evidence>
<protein>
    <recommendedName>
        <fullName evidence="4 11">Protoporphyrinogen oxidase</fullName>
        <ecNumber evidence="4 11">1.3.3.4</ecNumber>
    </recommendedName>
</protein>
<name>A0A6H5G599_9HEMI</name>
<feature type="domain" description="Amine oxidase" evidence="12">
    <location>
        <begin position="9"/>
        <end position="461"/>
    </location>
</feature>
<dbReference type="Pfam" id="PF01593">
    <property type="entry name" value="Amino_oxidase"/>
    <property type="match status" value="1"/>
</dbReference>
<evidence type="ECO:0000256" key="3">
    <source>
        <dbReference type="ARBA" id="ARBA00010551"/>
    </source>
</evidence>
<accession>A0A6H5G599</accession>
<dbReference type="FunFam" id="3.50.50.60:FF:000193">
    <property type="entry name" value="Protoporphyrinogen oxidase"/>
    <property type="match status" value="1"/>
</dbReference>
<proteinExistence type="inferred from homology"/>
<comment type="catalytic activity">
    <reaction evidence="10 11">
        <text>protoporphyrinogen IX + 3 O2 = protoporphyrin IX + 3 H2O2</text>
        <dbReference type="Rhea" id="RHEA:25576"/>
        <dbReference type="ChEBI" id="CHEBI:15379"/>
        <dbReference type="ChEBI" id="CHEBI:16240"/>
        <dbReference type="ChEBI" id="CHEBI:57306"/>
        <dbReference type="ChEBI" id="CHEBI:57307"/>
        <dbReference type="EC" id="1.3.3.4"/>
    </reaction>
</comment>
<evidence type="ECO:0000256" key="4">
    <source>
        <dbReference type="ARBA" id="ARBA00012867"/>
    </source>
</evidence>
<evidence type="ECO:0000256" key="1">
    <source>
        <dbReference type="ARBA" id="ARBA00002600"/>
    </source>
</evidence>
<keyword evidence="7 11" id="KW-0560">Oxidoreductase</keyword>
<dbReference type="OrthoDB" id="419752at2759"/>
<dbReference type="Proteomes" id="UP000479000">
    <property type="component" value="Unassembled WGS sequence"/>
</dbReference>
<comment type="cofactor">
    <cofactor evidence="11">
        <name>FAD</name>
        <dbReference type="ChEBI" id="CHEBI:57692"/>
    </cofactor>
    <text evidence="11">Binds 1 FAD per subunit.</text>
</comment>
<dbReference type="Gene3D" id="3.50.50.60">
    <property type="entry name" value="FAD/NAD(P)-binding domain"/>
    <property type="match status" value="1"/>
</dbReference>
<keyword evidence="8 11" id="KW-0350">Heme biosynthesis</keyword>
<dbReference type="EMBL" id="CADCXU010005786">
    <property type="protein sequence ID" value="CAA9997427.1"/>
    <property type="molecule type" value="Genomic_DNA"/>
</dbReference>
<dbReference type="SUPFAM" id="SSF54373">
    <property type="entry name" value="FAD-linked reductases, C-terminal domain"/>
    <property type="match status" value="1"/>
</dbReference>
<keyword evidence="5 11" id="KW-0285">Flavoprotein</keyword>
<evidence type="ECO:0000256" key="8">
    <source>
        <dbReference type="ARBA" id="ARBA00023133"/>
    </source>
</evidence>
<evidence type="ECO:0000313" key="14">
    <source>
        <dbReference type="Proteomes" id="UP000479000"/>
    </source>
</evidence>
<evidence type="ECO:0000259" key="12">
    <source>
        <dbReference type="Pfam" id="PF01593"/>
    </source>
</evidence>
<evidence type="ECO:0000256" key="9">
    <source>
        <dbReference type="ARBA" id="ARBA00023244"/>
    </source>
</evidence>
<keyword evidence="14" id="KW-1185">Reference proteome</keyword>
<dbReference type="SUPFAM" id="SSF51905">
    <property type="entry name" value="FAD/NAD(P)-binding domain"/>
    <property type="match status" value="1"/>
</dbReference>
<organism evidence="13 14">
    <name type="scientific">Nesidiocoris tenuis</name>
    <dbReference type="NCBI Taxonomy" id="355587"/>
    <lineage>
        <taxon>Eukaryota</taxon>
        <taxon>Metazoa</taxon>
        <taxon>Ecdysozoa</taxon>
        <taxon>Arthropoda</taxon>
        <taxon>Hexapoda</taxon>
        <taxon>Insecta</taxon>
        <taxon>Pterygota</taxon>
        <taxon>Neoptera</taxon>
        <taxon>Paraneoptera</taxon>
        <taxon>Hemiptera</taxon>
        <taxon>Heteroptera</taxon>
        <taxon>Panheteroptera</taxon>
        <taxon>Cimicomorpha</taxon>
        <taxon>Miridae</taxon>
        <taxon>Dicyphina</taxon>
        <taxon>Nesidiocoris</taxon>
    </lineage>
</organism>
<comment type="function">
    <text evidence="1 11">Catalyzes the 6-electron oxidation of protoporphyrinogen-IX to form protoporphyrin-IX.</text>
</comment>
<dbReference type="GO" id="GO:0005743">
    <property type="term" value="C:mitochondrial inner membrane"/>
    <property type="evidence" value="ECO:0007669"/>
    <property type="project" value="UniProtKB-SubCell"/>
</dbReference>
<reference evidence="13 14" key="1">
    <citation type="submission" date="2020-02" db="EMBL/GenBank/DDBJ databases">
        <authorList>
            <person name="Ferguson B K."/>
        </authorList>
    </citation>
    <scope>NUCLEOTIDE SEQUENCE [LARGE SCALE GENOMIC DNA]</scope>
</reference>
<dbReference type="GO" id="GO:0004729">
    <property type="term" value="F:oxygen-dependent protoporphyrinogen oxidase activity"/>
    <property type="evidence" value="ECO:0007669"/>
    <property type="project" value="UniProtKB-UniRule"/>
</dbReference>
<gene>
    <name evidence="13" type="ORF">NTEN_LOCUS3729</name>
</gene>
<evidence type="ECO:0000256" key="10">
    <source>
        <dbReference type="ARBA" id="ARBA00047554"/>
    </source>
</evidence>
<evidence type="ECO:0000313" key="13">
    <source>
        <dbReference type="EMBL" id="CAA9997427.1"/>
    </source>
</evidence>
<evidence type="ECO:0000256" key="11">
    <source>
        <dbReference type="RuleBase" id="RU367069"/>
    </source>
</evidence>
<comment type="subcellular location">
    <subcellularLocation>
        <location evidence="11">Mitochondrion inner membrane</location>
    </subcellularLocation>
</comment>
<dbReference type="InterPro" id="IPR036188">
    <property type="entry name" value="FAD/NAD-bd_sf"/>
</dbReference>
<evidence type="ECO:0000256" key="6">
    <source>
        <dbReference type="ARBA" id="ARBA00022827"/>
    </source>
</evidence>
<evidence type="ECO:0000256" key="2">
    <source>
        <dbReference type="ARBA" id="ARBA00005073"/>
    </source>
</evidence>
<dbReference type="AlphaFoldDB" id="A0A6H5G599"/>
<dbReference type="InterPro" id="IPR002937">
    <property type="entry name" value="Amino_oxidase"/>
</dbReference>
<comment type="similarity">
    <text evidence="3 11">Belongs to the protoporphyrinogen/coproporphyrinogen oxidase family. Protoporphyrinogen oxidase subfamily.</text>
</comment>
<dbReference type="PANTHER" id="PTHR42923">
    <property type="entry name" value="PROTOPORPHYRINOGEN OXIDASE"/>
    <property type="match status" value="1"/>
</dbReference>
<sequence length="470" mass="51277">MSVVLGGGIGGLAAAYYLAKGGSKVALIEATNRLGGWIRTIKDPETGVRFDKGPRTLRVRGDPAANTLSLIEELGLEERLYPITMDQPSAKNRMIYVKGALHLLPSSVSSVFKIMPPFSKPLLLAMLKDLVAPAKKGKDDNIYDFVQRRFGFEVADYLVSAMICGICAGNAKDISVKFLMPQLFEWEQNDRSVLVGFLKNIVKSKPGAKVAGGALIEKALKDRWSIFGFKGGMEAFPEALTDRIVTQGVDINLGKEVSRISFQNGEVSCLVNGKMLNAEHVISSLPANKLSPLLKEEHPILSSELAAIPFVDVAVVNLAYKGKRLSKEAFGFLIPPSQQVPILGVIFDSCNFDAGDWTVLTVMMGGAWFDKYFGSNVKDDQLLELAVSKTKEILHVEGSPAAYHVSVMRNCIPQYVVGHFDRIDRIKSYIKDKNLPLELVGSSYTGVGVNDVILSARRAAETRLLRKAAA</sequence>
<keyword evidence="6 11" id="KW-0274">FAD</keyword>
<dbReference type="NCBIfam" id="TIGR00562">
    <property type="entry name" value="proto_IX_ox"/>
    <property type="match status" value="1"/>
</dbReference>
<dbReference type="GO" id="GO:0006782">
    <property type="term" value="P:protoporphyrinogen IX biosynthetic process"/>
    <property type="evidence" value="ECO:0007669"/>
    <property type="project" value="UniProtKB-UniRule"/>
</dbReference>
<dbReference type="InterPro" id="IPR004572">
    <property type="entry name" value="Protoporphyrinogen_oxidase"/>
</dbReference>
<dbReference type="UniPathway" id="UPA00251">
    <property type="reaction ID" value="UER00324"/>
</dbReference>
<dbReference type="InterPro" id="IPR050464">
    <property type="entry name" value="Zeta_carotene_desat/Oxidored"/>
</dbReference>
<keyword evidence="9 11" id="KW-0627">Porphyrin biosynthesis</keyword>
<dbReference type="EC" id="1.3.3.4" evidence="4 11"/>